<dbReference type="InterPro" id="IPR025110">
    <property type="entry name" value="AMP-bd_C"/>
</dbReference>
<evidence type="ECO:0000313" key="6">
    <source>
        <dbReference type="Proteomes" id="UP000014500"/>
    </source>
</evidence>
<dbReference type="OMA" id="KGKWFKT"/>
<feature type="domain" description="AMP-binding enzyme C-terminal" evidence="4">
    <location>
        <begin position="470"/>
        <end position="544"/>
    </location>
</feature>
<dbReference type="InterPro" id="IPR020845">
    <property type="entry name" value="AMP-binding_CS"/>
</dbReference>
<evidence type="ECO:0000256" key="1">
    <source>
        <dbReference type="ARBA" id="ARBA00006432"/>
    </source>
</evidence>
<dbReference type="GO" id="GO:0006631">
    <property type="term" value="P:fatty acid metabolic process"/>
    <property type="evidence" value="ECO:0007669"/>
    <property type="project" value="TreeGrafter"/>
</dbReference>
<organism evidence="5 6">
    <name type="scientific">Strigamia maritima</name>
    <name type="common">European centipede</name>
    <name type="synonym">Geophilus maritimus</name>
    <dbReference type="NCBI Taxonomy" id="126957"/>
    <lineage>
        <taxon>Eukaryota</taxon>
        <taxon>Metazoa</taxon>
        <taxon>Ecdysozoa</taxon>
        <taxon>Arthropoda</taxon>
        <taxon>Myriapoda</taxon>
        <taxon>Chilopoda</taxon>
        <taxon>Pleurostigmophora</taxon>
        <taxon>Geophilomorpha</taxon>
        <taxon>Linotaeniidae</taxon>
        <taxon>Strigamia</taxon>
    </lineage>
</organism>
<dbReference type="Pfam" id="PF13193">
    <property type="entry name" value="AMP-binding_C"/>
    <property type="match status" value="1"/>
</dbReference>
<dbReference type="PhylomeDB" id="T1J500"/>
<dbReference type="FunFam" id="3.40.50.12780:FF:000030">
    <property type="entry name" value="Acyl-CoA synthetase family member 3"/>
    <property type="match status" value="1"/>
</dbReference>
<dbReference type="EMBL" id="JH431850">
    <property type="status" value="NOT_ANNOTATED_CDS"/>
    <property type="molecule type" value="Genomic_DNA"/>
</dbReference>
<sequence>MNSITKSKVYALHRHLSTSFTRFYWAGQPNAVCEVSKKYKDRVAIKDSNGDHTYDFLSQQSEKLSKIILDCLASKNITKGQTRVAHLCPNDASYVVAQWAIWKSGNVSLPLHFSHPSSLVKYYIEDSKSSIILSTSDMVSKFEEVSGVDVINVDVNSLAQTPNNPAPYKVLAPTLPALILYTSGTTGPPKGVVLTHGNISAMIDNMVEAWKWTKSDVILHTLPLHHTHGLINALLCPLRVGATVEMMPKFDPEQVWEKLTTNKSDSKGVNIYMAVPTMYAKLLKEYDNKYASGRITKAFIKATCEQNIRLMISGSASLPDTVFEKWKEATGHELLERYGMTEIGMALTNPLQGQRKPGFVGNPFSTVQVRISKANVYSTYGVDVIADGNAHRTKVTPGCEKEEGELLIKGPSVFKEYWGKPEATASTFTKDGWFKTGDTAKFSEGAYKILGRTSVDIIKSGGYKLSALDIERHLLTHPSIEDCSVVGVDDEIWGQKVAAVVVLKEKQNLDLASLKVWCKERMAPYSIPAVLRIVEKIPRNTMGKINKKELIKSL</sequence>
<dbReference type="Gene3D" id="3.30.300.30">
    <property type="match status" value="1"/>
</dbReference>
<dbReference type="EnsemblMetazoa" id="SMAR008697-RA">
    <property type="protein sequence ID" value="SMAR008697-PA"/>
    <property type="gene ID" value="SMAR008697"/>
</dbReference>
<dbReference type="CDD" id="cd05941">
    <property type="entry name" value="MCS"/>
    <property type="match status" value="1"/>
</dbReference>
<name>T1J500_STRMM</name>
<protein>
    <recommendedName>
        <fullName evidence="7">AMP-dependent synthetase/ligase domain-containing protein</fullName>
    </recommendedName>
</protein>
<dbReference type="GO" id="GO:0005737">
    <property type="term" value="C:cytoplasm"/>
    <property type="evidence" value="ECO:0007669"/>
    <property type="project" value="UniProtKB-ARBA"/>
</dbReference>
<dbReference type="HOGENOM" id="CLU_000022_59_11_1"/>
<dbReference type="Pfam" id="PF00501">
    <property type="entry name" value="AMP-binding"/>
    <property type="match status" value="1"/>
</dbReference>
<dbReference type="PANTHER" id="PTHR43201:SF8">
    <property type="entry name" value="ACYL-COA SYNTHETASE FAMILY MEMBER 3"/>
    <property type="match status" value="1"/>
</dbReference>
<reference evidence="6" key="1">
    <citation type="submission" date="2011-05" db="EMBL/GenBank/DDBJ databases">
        <authorList>
            <person name="Richards S.R."/>
            <person name="Qu J."/>
            <person name="Jiang H."/>
            <person name="Jhangiani S.N."/>
            <person name="Agravi P."/>
            <person name="Goodspeed R."/>
            <person name="Gross S."/>
            <person name="Mandapat C."/>
            <person name="Jackson L."/>
            <person name="Mathew T."/>
            <person name="Pu L."/>
            <person name="Thornton R."/>
            <person name="Saada N."/>
            <person name="Wilczek-Boney K.B."/>
            <person name="Lee S."/>
            <person name="Kovar C."/>
            <person name="Wu Y."/>
            <person name="Scherer S.E."/>
            <person name="Worley K.C."/>
            <person name="Muzny D.M."/>
            <person name="Gibbs R."/>
        </authorList>
    </citation>
    <scope>NUCLEOTIDE SEQUENCE</scope>
    <source>
        <strain evidence="6">Brora</strain>
    </source>
</reference>
<dbReference type="PROSITE" id="PS00455">
    <property type="entry name" value="AMP_BINDING"/>
    <property type="match status" value="1"/>
</dbReference>
<dbReference type="AlphaFoldDB" id="T1J500"/>
<keyword evidence="6" id="KW-1185">Reference proteome</keyword>
<evidence type="ECO:0008006" key="7">
    <source>
        <dbReference type="Google" id="ProtNLM"/>
    </source>
</evidence>
<dbReference type="eggNOG" id="KOG1176">
    <property type="taxonomic scope" value="Eukaryota"/>
</dbReference>
<dbReference type="Gene3D" id="3.40.50.12780">
    <property type="entry name" value="N-terminal domain of ligase-like"/>
    <property type="match status" value="1"/>
</dbReference>
<dbReference type="STRING" id="126957.T1J500"/>
<reference evidence="5" key="2">
    <citation type="submission" date="2015-02" db="UniProtKB">
        <authorList>
            <consortium name="EnsemblMetazoa"/>
        </authorList>
    </citation>
    <scope>IDENTIFICATION</scope>
</reference>
<evidence type="ECO:0000259" key="4">
    <source>
        <dbReference type="Pfam" id="PF13193"/>
    </source>
</evidence>
<dbReference type="PANTHER" id="PTHR43201">
    <property type="entry name" value="ACYL-COA SYNTHETASE"/>
    <property type="match status" value="1"/>
</dbReference>
<evidence type="ECO:0000313" key="5">
    <source>
        <dbReference type="EnsemblMetazoa" id="SMAR008697-PA"/>
    </source>
</evidence>
<feature type="domain" description="AMP-dependent synthetase/ligase" evidence="3">
    <location>
        <begin position="36"/>
        <end position="418"/>
    </location>
</feature>
<dbReference type="InterPro" id="IPR045851">
    <property type="entry name" value="AMP-bd_C_sf"/>
</dbReference>
<dbReference type="GO" id="GO:0031956">
    <property type="term" value="F:medium-chain fatty acid-CoA ligase activity"/>
    <property type="evidence" value="ECO:0007669"/>
    <property type="project" value="TreeGrafter"/>
</dbReference>
<dbReference type="InterPro" id="IPR000873">
    <property type="entry name" value="AMP-dep_synth/lig_dom"/>
</dbReference>
<dbReference type="SUPFAM" id="SSF56801">
    <property type="entry name" value="Acetyl-CoA synthetase-like"/>
    <property type="match status" value="1"/>
</dbReference>
<keyword evidence="2" id="KW-0436">Ligase</keyword>
<dbReference type="Proteomes" id="UP000014500">
    <property type="component" value="Unassembled WGS sequence"/>
</dbReference>
<evidence type="ECO:0000259" key="3">
    <source>
        <dbReference type="Pfam" id="PF00501"/>
    </source>
</evidence>
<comment type="similarity">
    <text evidence="1">Belongs to the ATP-dependent AMP-binding enzyme family.</text>
</comment>
<accession>T1J500</accession>
<evidence type="ECO:0000256" key="2">
    <source>
        <dbReference type="ARBA" id="ARBA00022598"/>
    </source>
</evidence>
<dbReference type="InterPro" id="IPR042099">
    <property type="entry name" value="ANL_N_sf"/>
</dbReference>
<proteinExistence type="inferred from homology"/>